<protein>
    <submittedName>
        <fullName evidence="7">Adenosine deaminase</fullName>
        <ecNumber evidence="7">3.5.4.4</ecNumber>
    </submittedName>
</protein>
<evidence type="ECO:0000256" key="5">
    <source>
        <dbReference type="ARBA" id="ARBA00022833"/>
    </source>
</evidence>
<dbReference type="InterPro" id="IPR032466">
    <property type="entry name" value="Metal_Hydrolase"/>
</dbReference>
<evidence type="ECO:0000313" key="7">
    <source>
        <dbReference type="EMBL" id="MBE1514484.1"/>
    </source>
</evidence>
<organism evidence="7 8">
    <name type="scientific">Nesterenkonia halotolerans</name>
    <dbReference type="NCBI Taxonomy" id="225325"/>
    <lineage>
        <taxon>Bacteria</taxon>
        <taxon>Bacillati</taxon>
        <taxon>Actinomycetota</taxon>
        <taxon>Actinomycetes</taxon>
        <taxon>Micrococcales</taxon>
        <taxon>Micrococcaceae</taxon>
        <taxon>Nesterenkonia</taxon>
    </lineage>
</organism>
<keyword evidence="8" id="KW-1185">Reference proteome</keyword>
<dbReference type="EMBL" id="JADBEE010000001">
    <property type="protein sequence ID" value="MBE1514484.1"/>
    <property type="molecule type" value="Genomic_DNA"/>
</dbReference>
<keyword evidence="4 7" id="KW-0378">Hydrolase</keyword>
<dbReference type="InterPro" id="IPR006330">
    <property type="entry name" value="Ado/ade_deaminase"/>
</dbReference>
<gene>
    <name evidence="7" type="ORF">H4W26_001239</name>
</gene>
<evidence type="ECO:0000259" key="6">
    <source>
        <dbReference type="Pfam" id="PF00962"/>
    </source>
</evidence>
<proteinExistence type="inferred from homology"/>
<dbReference type="Gene3D" id="3.20.20.140">
    <property type="entry name" value="Metal-dependent hydrolases"/>
    <property type="match status" value="1"/>
</dbReference>
<accession>A0ABR9J6L2</accession>
<evidence type="ECO:0000256" key="2">
    <source>
        <dbReference type="ARBA" id="ARBA00006676"/>
    </source>
</evidence>
<comment type="caution">
    <text evidence="7">The sequence shown here is derived from an EMBL/GenBank/DDBJ whole genome shotgun (WGS) entry which is preliminary data.</text>
</comment>
<comment type="cofactor">
    <cofactor evidence="1">
        <name>Zn(2+)</name>
        <dbReference type="ChEBI" id="CHEBI:29105"/>
    </cofactor>
</comment>
<dbReference type="RefSeq" id="WP_192591229.1">
    <property type="nucleotide sequence ID" value="NZ_JADBEE010000001.1"/>
</dbReference>
<sequence>MYALGYSSSVIPHVGIPTLYETNISPTSLSCYTRVKGATGRRRNIWVTVLCVEFGPQETLVSTSLALKRGLLVTALRTYLQLLPKAELHCHFVSTMRPETLLELCQAHGVPLRTLDLDQLFDYSGLADFLDVFNAAHLALTTPEEISRIAYEGAQDAVSKANLRYREYFVNPDNFVRGAFGRPGPAMDYPTVIDAMISGLSAAERDFGVGFGIVIGINRSLPAHAAVDLVRTVVEHPRKEVLGIGQDDLTPEKSEDPLRFAEAYRLARESGLRCTAHVGETMEASPSDVVTAAIELRLDRIDHGYRVIDDPESLAAIKATGLSFTCTPHSTVMLSGWELTPEHRIARMIRAGLPVTLATDDAVFFKTDLAREYVEALPAMGITEQEATEIARRGFEVSWCPEQQRNRLLADFDGAALALRHALLS</sequence>
<keyword evidence="3" id="KW-0479">Metal-binding</keyword>
<dbReference type="PANTHER" id="PTHR43114">
    <property type="entry name" value="ADENINE DEAMINASE"/>
    <property type="match status" value="1"/>
</dbReference>
<name>A0ABR9J6L2_9MICC</name>
<dbReference type="NCBIfam" id="TIGR01430">
    <property type="entry name" value="aden_deam"/>
    <property type="match status" value="1"/>
</dbReference>
<dbReference type="InterPro" id="IPR001365">
    <property type="entry name" value="A_deaminase_dom"/>
</dbReference>
<evidence type="ECO:0000256" key="3">
    <source>
        <dbReference type="ARBA" id="ARBA00022723"/>
    </source>
</evidence>
<dbReference type="Proteomes" id="UP000636579">
    <property type="component" value="Unassembled WGS sequence"/>
</dbReference>
<dbReference type="GO" id="GO:0016787">
    <property type="term" value="F:hydrolase activity"/>
    <property type="evidence" value="ECO:0007669"/>
    <property type="project" value="UniProtKB-KW"/>
</dbReference>
<feature type="domain" description="Adenosine deaminase" evidence="6">
    <location>
        <begin position="84"/>
        <end position="411"/>
    </location>
</feature>
<reference evidence="7 8" key="1">
    <citation type="submission" date="2020-10" db="EMBL/GenBank/DDBJ databases">
        <title>Sequencing the genomes of 1000 actinobacteria strains.</title>
        <authorList>
            <person name="Klenk H.-P."/>
        </authorList>
    </citation>
    <scope>NUCLEOTIDE SEQUENCE [LARGE SCALE GENOMIC DNA]</scope>
    <source>
        <strain evidence="7 8">DSM 15474</strain>
    </source>
</reference>
<comment type="similarity">
    <text evidence="2">Belongs to the metallo-dependent hydrolases superfamily. Adenosine and AMP deaminases family.</text>
</comment>
<evidence type="ECO:0000256" key="4">
    <source>
        <dbReference type="ARBA" id="ARBA00022801"/>
    </source>
</evidence>
<dbReference type="EC" id="3.5.4.4" evidence="7"/>
<dbReference type="Pfam" id="PF00962">
    <property type="entry name" value="A_deaminase"/>
    <property type="match status" value="1"/>
</dbReference>
<dbReference type="PANTHER" id="PTHR43114:SF6">
    <property type="entry name" value="ADENINE DEAMINASE"/>
    <property type="match status" value="1"/>
</dbReference>
<keyword evidence="5" id="KW-0862">Zinc</keyword>
<dbReference type="SUPFAM" id="SSF51556">
    <property type="entry name" value="Metallo-dependent hydrolases"/>
    <property type="match status" value="1"/>
</dbReference>
<evidence type="ECO:0000313" key="8">
    <source>
        <dbReference type="Proteomes" id="UP000636579"/>
    </source>
</evidence>
<evidence type="ECO:0000256" key="1">
    <source>
        <dbReference type="ARBA" id="ARBA00001947"/>
    </source>
</evidence>